<dbReference type="EMBL" id="GG676651">
    <property type="protein sequence ID" value="EER11485.1"/>
    <property type="molecule type" value="Genomic_DNA"/>
</dbReference>
<dbReference type="OrthoDB" id="60204at2759"/>
<dbReference type="GO" id="GO:0005777">
    <property type="term" value="C:peroxisome"/>
    <property type="evidence" value="ECO:0007669"/>
    <property type="project" value="TreeGrafter"/>
</dbReference>
<dbReference type="AlphaFoldDB" id="C5KVK8"/>
<gene>
    <name evidence="3" type="ORF">Pmar_PMAR016643</name>
</gene>
<reference evidence="3 4" key="1">
    <citation type="submission" date="2008-07" db="EMBL/GenBank/DDBJ databases">
        <authorList>
            <person name="El-Sayed N."/>
            <person name="Caler E."/>
            <person name="Inman J."/>
            <person name="Amedeo P."/>
            <person name="Hass B."/>
            <person name="Wortman J."/>
        </authorList>
    </citation>
    <scope>NUCLEOTIDE SEQUENCE [LARGE SCALE GENOMIC DNA]</scope>
    <source>
        <strain evidence="4">ATCC 50983 / TXsc</strain>
    </source>
</reference>
<dbReference type="GeneID" id="9046842"/>
<dbReference type="GO" id="GO:0003857">
    <property type="term" value="F:(3S)-3-hydroxyacyl-CoA dehydrogenase (NAD+) activity"/>
    <property type="evidence" value="ECO:0007669"/>
    <property type="project" value="TreeGrafter"/>
</dbReference>
<proteinExistence type="predicted"/>
<evidence type="ECO:0000259" key="2">
    <source>
        <dbReference type="Pfam" id="PF22622"/>
    </source>
</evidence>
<dbReference type="Pfam" id="PF01575">
    <property type="entry name" value="MaoC_dehydratas"/>
    <property type="match status" value="1"/>
</dbReference>
<dbReference type="PANTHER" id="PTHR13078:SF56">
    <property type="entry name" value="PEROXISOMAL MULTIFUNCTIONAL ENZYME TYPE 2"/>
    <property type="match status" value="1"/>
</dbReference>
<organism evidence="4">
    <name type="scientific">Perkinsus marinus (strain ATCC 50983 / TXsc)</name>
    <dbReference type="NCBI Taxonomy" id="423536"/>
    <lineage>
        <taxon>Eukaryota</taxon>
        <taxon>Sar</taxon>
        <taxon>Alveolata</taxon>
        <taxon>Perkinsozoa</taxon>
        <taxon>Perkinsea</taxon>
        <taxon>Perkinsida</taxon>
        <taxon>Perkinsidae</taxon>
        <taxon>Perkinsus</taxon>
    </lineage>
</organism>
<feature type="domain" description="MaoC-like" evidence="1">
    <location>
        <begin position="155"/>
        <end position="222"/>
    </location>
</feature>
<name>C5KVK8_PERM5</name>
<dbReference type="GO" id="GO:0006635">
    <property type="term" value="P:fatty acid beta-oxidation"/>
    <property type="evidence" value="ECO:0007669"/>
    <property type="project" value="TreeGrafter"/>
</dbReference>
<evidence type="ECO:0000313" key="4">
    <source>
        <dbReference type="Proteomes" id="UP000007800"/>
    </source>
</evidence>
<accession>C5KVK8</accession>
<dbReference type="InterPro" id="IPR029069">
    <property type="entry name" value="HotDog_dom_sf"/>
</dbReference>
<evidence type="ECO:0000259" key="1">
    <source>
        <dbReference type="Pfam" id="PF01575"/>
    </source>
</evidence>
<dbReference type="Gene3D" id="3.10.129.10">
    <property type="entry name" value="Hotdog Thioesterase"/>
    <property type="match status" value="2"/>
</dbReference>
<keyword evidence="4" id="KW-1185">Reference proteome</keyword>
<dbReference type="RefSeq" id="XP_002779690.1">
    <property type="nucleotide sequence ID" value="XM_002779644.1"/>
</dbReference>
<dbReference type="Pfam" id="PF22622">
    <property type="entry name" value="MFE-2_hydrat-2_N"/>
    <property type="match status" value="1"/>
</dbReference>
<dbReference type="InterPro" id="IPR002539">
    <property type="entry name" value="MaoC-like_dom"/>
</dbReference>
<dbReference type="InterPro" id="IPR054357">
    <property type="entry name" value="MFE-2_N"/>
</dbReference>
<dbReference type="SUPFAM" id="SSF54637">
    <property type="entry name" value="Thioesterase/thiol ester dehydrase-isomerase"/>
    <property type="match status" value="2"/>
</dbReference>
<dbReference type="GO" id="GO:0044594">
    <property type="term" value="F:17-beta-hydroxysteroid dehydrogenase (NAD+) activity"/>
    <property type="evidence" value="ECO:0007669"/>
    <property type="project" value="TreeGrafter"/>
</dbReference>
<protein>
    <submittedName>
        <fullName evidence="3">Uncharacterized protein</fullName>
    </submittedName>
</protein>
<dbReference type="PANTHER" id="PTHR13078">
    <property type="entry name" value="PEROXISOMAL MULTIFUNCTIONAL ENZYME TYPE 2-RELATED"/>
    <property type="match status" value="1"/>
</dbReference>
<feature type="domain" description="Peroxisomal multifunctional enzyme type 2-like N-terminal" evidence="2">
    <location>
        <begin position="20"/>
        <end position="61"/>
    </location>
</feature>
<feature type="non-terminal residue" evidence="3">
    <location>
        <position position="228"/>
    </location>
</feature>
<sequence>MAVDSHALIERGWGPETPANYTKKDVILYALGVGASELRYVYENNDEFSCLPSMPFALTFKGGNSADVLPFPPQHFMGAMDQIPPRGEFTADASNAVPHQRTGLGRRKIDEVIQVIANFGRELGDEEQGHSNLTETLGITDLKSAGEPFKVIVDVPQRPPDREVSEMITLERVQTYRLSGDYNPLHIDDDVAKVFGFPRAIVHGLCTLGHSVRHVIKEFSDSGPGAVR</sequence>
<dbReference type="InParanoid" id="C5KVK8"/>
<dbReference type="Proteomes" id="UP000007800">
    <property type="component" value="Unassembled WGS sequence"/>
</dbReference>
<dbReference type="GO" id="GO:0004300">
    <property type="term" value="F:enoyl-CoA hydratase activity"/>
    <property type="evidence" value="ECO:0007669"/>
    <property type="project" value="TreeGrafter"/>
</dbReference>
<dbReference type="OMA" id="CTELKYT"/>
<evidence type="ECO:0000313" key="3">
    <source>
        <dbReference type="EMBL" id="EER11485.1"/>
    </source>
</evidence>